<name>A0ABV6Z0B4_UNCC1</name>
<organism evidence="2 3">
    <name type="scientific">candidate division CSSED10-310 bacterium</name>
    <dbReference type="NCBI Taxonomy" id="2855610"/>
    <lineage>
        <taxon>Bacteria</taxon>
        <taxon>Bacteria division CSSED10-310</taxon>
    </lineage>
</organism>
<evidence type="ECO:0000313" key="2">
    <source>
        <dbReference type="EMBL" id="MFC1851889.1"/>
    </source>
</evidence>
<reference evidence="2 3" key="1">
    <citation type="submission" date="2024-09" db="EMBL/GenBank/DDBJ databases">
        <title>Laminarin stimulates single cell rates of sulfate reduction while oxygen inhibits transcriptomic activity in coastal marine sediment.</title>
        <authorList>
            <person name="Lindsay M."/>
            <person name="Orcutt B."/>
            <person name="Emerson D."/>
            <person name="Stepanauskas R."/>
            <person name="D'Angelo T."/>
        </authorList>
    </citation>
    <scope>NUCLEOTIDE SEQUENCE [LARGE SCALE GENOMIC DNA]</scope>
    <source>
        <strain evidence="2">SAG AM-311-K15</strain>
    </source>
</reference>
<accession>A0ABV6Z0B4</accession>
<proteinExistence type="predicted"/>
<keyword evidence="1" id="KW-1133">Transmembrane helix</keyword>
<dbReference type="EMBL" id="JBHPBY010000238">
    <property type="protein sequence ID" value="MFC1851889.1"/>
    <property type="molecule type" value="Genomic_DNA"/>
</dbReference>
<dbReference type="Proteomes" id="UP001594351">
    <property type="component" value="Unassembled WGS sequence"/>
</dbReference>
<feature type="transmembrane region" description="Helical" evidence="1">
    <location>
        <begin position="36"/>
        <end position="55"/>
    </location>
</feature>
<feature type="transmembrane region" description="Helical" evidence="1">
    <location>
        <begin position="67"/>
        <end position="85"/>
    </location>
</feature>
<evidence type="ECO:0000313" key="3">
    <source>
        <dbReference type="Proteomes" id="UP001594351"/>
    </source>
</evidence>
<feature type="transmembrane region" description="Helical" evidence="1">
    <location>
        <begin position="6"/>
        <end position="24"/>
    </location>
</feature>
<keyword evidence="1" id="KW-0812">Transmembrane</keyword>
<evidence type="ECO:0000256" key="1">
    <source>
        <dbReference type="SAM" id="Phobius"/>
    </source>
</evidence>
<protein>
    <recommendedName>
        <fullName evidence="4">TIGR04086 family membrane protein</fullName>
    </recommendedName>
</protein>
<keyword evidence="3" id="KW-1185">Reference proteome</keyword>
<gene>
    <name evidence="2" type="ORF">ACFL27_16985</name>
</gene>
<feature type="transmembrane region" description="Helical" evidence="1">
    <location>
        <begin position="97"/>
        <end position="115"/>
    </location>
</feature>
<keyword evidence="1" id="KW-0472">Membrane</keyword>
<comment type="caution">
    <text evidence="2">The sequence shown here is derived from an EMBL/GenBank/DDBJ whole genome shotgun (WGS) entry which is preliminary data.</text>
</comment>
<evidence type="ECO:0008006" key="4">
    <source>
        <dbReference type="Google" id="ProtNLM"/>
    </source>
</evidence>
<sequence length="120" mass="12865">MNNILFGSGKGVVIGLVVGVLFAVLDTGHHMFGTKLFLFAVTGVLTGILCGTPIWRREALTSNVIKAGVGLIVGLLLMTALYYLLDFELGTRRLSSHYALVSPILGALYGAFVEFDDKSM</sequence>